<evidence type="ECO:0000313" key="2">
    <source>
        <dbReference type="Proteomes" id="UP001328107"/>
    </source>
</evidence>
<name>A0AAN4ZIH6_9BILA</name>
<gene>
    <name evidence="1" type="ORF">PMAYCL1PPCAC_12157</name>
</gene>
<feature type="non-terminal residue" evidence="1">
    <location>
        <position position="1"/>
    </location>
</feature>
<keyword evidence="2" id="KW-1185">Reference proteome</keyword>
<dbReference type="Gene3D" id="3.40.50.300">
    <property type="entry name" value="P-loop containing nucleotide triphosphate hydrolases"/>
    <property type="match status" value="1"/>
</dbReference>
<dbReference type="EMBL" id="BTRK01000003">
    <property type="protein sequence ID" value="GMR41962.1"/>
    <property type="molecule type" value="Genomic_DNA"/>
</dbReference>
<feature type="non-terminal residue" evidence="1">
    <location>
        <position position="121"/>
    </location>
</feature>
<protein>
    <submittedName>
        <fullName evidence="1">Uncharacterized protein</fullName>
    </submittedName>
</protein>
<dbReference type="AlphaFoldDB" id="A0AAN4ZIH6"/>
<dbReference type="InterPro" id="IPR027417">
    <property type="entry name" value="P-loop_NTPase"/>
</dbReference>
<accession>A0AAN4ZIH6</accession>
<proteinExistence type="predicted"/>
<evidence type="ECO:0000313" key="1">
    <source>
        <dbReference type="EMBL" id="GMR41962.1"/>
    </source>
</evidence>
<sequence length="121" mass="13464">YSDQHLSKFCLLFICVDGTEPREEDVAFARIARLHGKEVVFLKTKSDSLVSSVSSQMEVPSLLAREKSVFESKLAVVDLAGTKSFFVSSRSIPSLISSSSDERIVAFRRMELVPARLIHSD</sequence>
<reference evidence="2" key="1">
    <citation type="submission" date="2022-10" db="EMBL/GenBank/DDBJ databases">
        <title>Genome assembly of Pristionchus species.</title>
        <authorList>
            <person name="Yoshida K."/>
            <person name="Sommer R.J."/>
        </authorList>
    </citation>
    <scope>NUCLEOTIDE SEQUENCE [LARGE SCALE GENOMIC DNA]</scope>
    <source>
        <strain evidence="2">RS5460</strain>
    </source>
</reference>
<dbReference type="Proteomes" id="UP001328107">
    <property type="component" value="Unassembled WGS sequence"/>
</dbReference>
<organism evidence="1 2">
    <name type="scientific">Pristionchus mayeri</name>
    <dbReference type="NCBI Taxonomy" id="1317129"/>
    <lineage>
        <taxon>Eukaryota</taxon>
        <taxon>Metazoa</taxon>
        <taxon>Ecdysozoa</taxon>
        <taxon>Nematoda</taxon>
        <taxon>Chromadorea</taxon>
        <taxon>Rhabditida</taxon>
        <taxon>Rhabditina</taxon>
        <taxon>Diplogasteromorpha</taxon>
        <taxon>Diplogasteroidea</taxon>
        <taxon>Neodiplogasteridae</taxon>
        <taxon>Pristionchus</taxon>
    </lineage>
</organism>
<comment type="caution">
    <text evidence="1">The sequence shown here is derived from an EMBL/GenBank/DDBJ whole genome shotgun (WGS) entry which is preliminary data.</text>
</comment>